<keyword evidence="6 8" id="KW-0472">Membrane</keyword>
<dbReference type="Pfam" id="PF00593">
    <property type="entry name" value="TonB_dep_Rec_b-barrel"/>
    <property type="match status" value="1"/>
</dbReference>
<dbReference type="Proteomes" id="UP000708576">
    <property type="component" value="Unassembled WGS sequence"/>
</dbReference>
<dbReference type="PANTHER" id="PTHR30069">
    <property type="entry name" value="TONB-DEPENDENT OUTER MEMBRANE RECEPTOR"/>
    <property type="match status" value="1"/>
</dbReference>
<evidence type="ECO:0000256" key="7">
    <source>
        <dbReference type="ARBA" id="ARBA00023237"/>
    </source>
</evidence>
<organism evidence="12 13">
    <name type="scientific">Carboxylicivirga linearis</name>
    <dbReference type="NCBI Taxonomy" id="1628157"/>
    <lineage>
        <taxon>Bacteria</taxon>
        <taxon>Pseudomonadati</taxon>
        <taxon>Bacteroidota</taxon>
        <taxon>Bacteroidia</taxon>
        <taxon>Marinilabiliales</taxon>
        <taxon>Marinilabiliaceae</taxon>
        <taxon>Carboxylicivirga</taxon>
    </lineage>
</organism>
<keyword evidence="4 8" id="KW-0812">Transmembrane</keyword>
<dbReference type="SUPFAM" id="SSF56935">
    <property type="entry name" value="Porins"/>
    <property type="match status" value="1"/>
</dbReference>
<evidence type="ECO:0000256" key="6">
    <source>
        <dbReference type="ARBA" id="ARBA00023136"/>
    </source>
</evidence>
<keyword evidence="12" id="KW-0675">Receptor</keyword>
<evidence type="ECO:0000313" key="12">
    <source>
        <dbReference type="EMBL" id="MBS2100219.1"/>
    </source>
</evidence>
<keyword evidence="5 9" id="KW-0798">TonB box</keyword>
<dbReference type="RefSeq" id="WP_212217646.1">
    <property type="nucleotide sequence ID" value="NZ_JAGUCO010000020.1"/>
</dbReference>
<evidence type="ECO:0000256" key="8">
    <source>
        <dbReference type="PROSITE-ProRule" id="PRU01360"/>
    </source>
</evidence>
<dbReference type="Pfam" id="PF07715">
    <property type="entry name" value="Plug"/>
    <property type="match status" value="1"/>
</dbReference>
<dbReference type="Gene3D" id="2.170.130.10">
    <property type="entry name" value="TonB-dependent receptor, plug domain"/>
    <property type="match status" value="1"/>
</dbReference>
<dbReference type="SUPFAM" id="SSF49464">
    <property type="entry name" value="Carboxypeptidase regulatory domain-like"/>
    <property type="match status" value="1"/>
</dbReference>
<dbReference type="Gene3D" id="2.60.40.1120">
    <property type="entry name" value="Carboxypeptidase-like, regulatory domain"/>
    <property type="match status" value="1"/>
</dbReference>
<keyword evidence="3 8" id="KW-1134">Transmembrane beta strand</keyword>
<evidence type="ECO:0000313" key="13">
    <source>
        <dbReference type="Proteomes" id="UP000708576"/>
    </source>
</evidence>
<dbReference type="InterPro" id="IPR012910">
    <property type="entry name" value="Plug_dom"/>
</dbReference>
<dbReference type="InterPro" id="IPR000531">
    <property type="entry name" value="Beta-barrel_TonB"/>
</dbReference>
<gene>
    <name evidence="12" type="ORF">KEM10_18175</name>
</gene>
<comment type="similarity">
    <text evidence="8 9">Belongs to the TonB-dependent receptor family.</text>
</comment>
<feature type="domain" description="TonB-dependent receptor-like beta-barrel" evidence="10">
    <location>
        <begin position="309"/>
        <end position="729"/>
    </location>
</feature>
<dbReference type="EMBL" id="JAGUCO010000020">
    <property type="protein sequence ID" value="MBS2100219.1"/>
    <property type="molecule type" value="Genomic_DNA"/>
</dbReference>
<dbReference type="InterPro" id="IPR008969">
    <property type="entry name" value="CarboxyPept-like_regulatory"/>
</dbReference>
<dbReference type="InterPro" id="IPR039426">
    <property type="entry name" value="TonB-dep_rcpt-like"/>
</dbReference>
<keyword evidence="13" id="KW-1185">Reference proteome</keyword>
<keyword evidence="2 8" id="KW-0813">Transport</keyword>
<evidence type="ECO:0000256" key="3">
    <source>
        <dbReference type="ARBA" id="ARBA00022452"/>
    </source>
</evidence>
<comment type="subcellular location">
    <subcellularLocation>
        <location evidence="1 8">Cell outer membrane</location>
        <topology evidence="1 8">Multi-pass membrane protein</topology>
    </subcellularLocation>
</comment>
<evidence type="ECO:0000259" key="11">
    <source>
        <dbReference type="Pfam" id="PF07715"/>
    </source>
</evidence>
<dbReference type="Gene3D" id="2.40.170.20">
    <property type="entry name" value="TonB-dependent receptor, beta-barrel domain"/>
    <property type="match status" value="1"/>
</dbReference>
<name>A0ABS5JZF4_9BACT</name>
<evidence type="ECO:0000256" key="4">
    <source>
        <dbReference type="ARBA" id="ARBA00022692"/>
    </source>
</evidence>
<evidence type="ECO:0000259" key="10">
    <source>
        <dbReference type="Pfam" id="PF00593"/>
    </source>
</evidence>
<dbReference type="InterPro" id="IPR037066">
    <property type="entry name" value="Plug_dom_sf"/>
</dbReference>
<dbReference type="Pfam" id="PF13715">
    <property type="entry name" value="CarbopepD_reg_2"/>
    <property type="match status" value="1"/>
</dbReference>
<accession>A0ABS5JZF4</accession>
<evidence type="ECO:0000256" key="1">
    <source>
        <dbReference type="ARBA" id="ARBA00004571"/>
    </source>
</evidence>
<keyword evidence="7 8" id="KW-0998">Cell outer membrane</keyword>
<reference evidence="12 13" key="1">
    <citation type="journal article" date="2015" name="Int. J. Syst. Evol. Microbiol.">
        <title>Carboxylicivirga linearis sp. nov., isolated from a sea cucumber culture pond.</title>
        <authorList>
            <person name="Wang F.Q."/>
            <person name="Zhou Y.X."/>
            <person name="Lin X.Z."/>
            <person name="Chen G.J."/>
            <person name="Du Z.J."/>
        </authorList>
    </citation>
    <scope>NUCLEOTIDE SEQUENCE [LARGE SCALE GENOMIC DNA]</scope>
    <source>
        <strain evidence="12 13">FB218</strain>
    </source>
</reference>
<protein>
    <submittedName>
        <fullName evidence="12">TonB-dependent receptor</fullName>
    </submittedName>
</protein>
<comment type="caution">
    <text evidence="12">The sequence shown here is derived from an EMBL/GenBank/DDBJ whole genome shotgun (WGS) entry which is preliminary data.</text>
</comment>
<dbReference type="PROSITE" id="PS52016">
    <property type="entry name" value="TONB_DEPENDENT_REC_3"/>
    <property type="match status" value="1"/>
</dbReference>
<feature type="domain" description="TonB-dependent receptor plug" evidence="11">
    <location>
        <begin position="121"/>
        <end position="227"/>
    </location>
</feature>
<sequence length="766" mass="85265">MRKLIGCLIATIVGINILNAQNTDANIFGDVQSEGEHLPFVSIYLKGTQYGSMTDHTGHYMLTNLPEGEHILVASLVGFKPVEKKVLIVAGKTLEINFVLEEKVLSLDDVVVTGTKTFKRKTESAVVVNVLEGKKLEMLQAGTLSEGLAFQPGLRMETDCQTCNYTQLRMNGLGGGYSQILINSRPVFSPLTGLYGLEQIPTNMIERIEVVRGGASALYGAGAIGGTVNVITKVPANSSFSASTSRSVINGSATDQQINANAGILSDRKNSGLTLFASHRNRESYDHNGDGFSELPKLKNNSFGLTSFFLPAPNHKLEISLSSMYEYRRGGDSEELPAYLAEQSEERTHNVLMGGVDYSFSFNDNLSSLAVYLAGQNTQRDHYTGIKPEADDEGYIEHLENPPYGITDNETYMGGFQLNHLLSEFVTGKNNLTVGAEYNYDMVNDEIKAYDYLLDQTTRNVGGYLQSDWDITRKLNLLTGLRADKHNMVDHVILSPRVSALYKQNGMQLRASWSTGFRPPQAFDADMHIAFSGGGIRRILLADDLEEERSQSISASVNYDKPTEQYIWGVTLEGFYTRLYDAYVLEENGVDEQGNAILEKRNGPNSTVQGVTFEFRGNYNRRLQLESGITLQSSIYDEVVYWSEELEGTDKYLRTPDAYGYYTLTYTSLWGVQGALSGVYTGPMLVPYYNGPELRESDAFFEHNIKLSYGMDWHRVGVDVEFYGGVQNIFNAYQNDFDTGKNRDSNYIYGPSRPRTVYFGLKVMSL</sequence>
<evidence type="ECO:0000256" key="2">
    <source>
        <dbReference type="ARBA" id="ARBA00022448"/>
    </source>
</evidence>
<evidence type="ECO:0000256" key="5">
    <source>
        <dbReference type="ARBA" id="ARBA00023077"/>
    </source>
</evidence>
<dbReference type="InterPro" id="IPR036942">
    <property type="entry name" value="Beta-barrel_TonB_sf"/>
</dbReference>
<evidence type="ECO:0000256" key="9">
    <source>
        <dbReference type="RuleBase" id="RU003357"/>
    </source>
</evidence>
<proteinExistence type="inferred from homology"/>
<dbReference type="PANTHER" id="PTHR30069:SF57">
    <property type="entry name" value="TONB-DEPENDENT RECEPTOR"/>
    <property type="match status" value="1"/>
</dbReference>